<evidence type="ECO:0000313" key="2">
    <source>
        <dbReference type="EMBL" id="GAA1219373.1"/>
    </source>
</evidence>
<evidence type="ECO:0008006" key="4">
    <source>
        <dbReference type="Google" id="ProtNLM"/>
    </source>
</evidence>
<dbReference type="RefSeq" id="WP_253853386.1">
    <property type="nucleotide sequence ID" value="NZ_BAAALM010000018.1"/>
</dbReference>
<feature type="region of interest" description="Disordered" evidence="1">
    <location>
        <begin position="14"/>
        <end position="61"/>
    </location>
</feature>
<dbReference type="EMBL" id="BAAALM010000018">
    <property type="protein sequence ID" value="GAA1219373.1"/>
    <property type="molecule type" value="Genomic_DNA"/>
</dbReference>
<proteinExistence type="predicted"/>
<reference evidence="2 3" key="1">
    <citation type="journal article" date="2019" name="Int. J. Syst. Evol. Microbiol.">
        <title>The Global Catalogue of Microorganisms (GCM) 10K type strain sequencing project: providing services to taxonomists for standard genome sequencing and annotation.</title>
        <authorList>
            <consortium name="The Broad Institute Genomics Platform"/>
            <consortium name="The Broad Institute Genome Sequencing Center for Infectious Disease"/>
            <person name="Wu L."/>
            <person name="Ma J."/>
        </authorList>
    </citation>
    <scope>NUCLEOTIDE SEQUENCE [LARGE SCALE GENOMIC DNA]</scope>
    <source>
        <strain evidence="2 3">JCM 13022</strain>
    </source>
</reference>
<sequence length="61" mass="6673">MASLFHKVARFAKSPAGRRAISEAKRMARDPHKRQQAKDAFDKIRKGSGGSRGSGRPPSSH</sequence>
<accession>A0ABN1VTH4</accession>
<feature type="compositionally biased region" description="Basic and acidic residues" evidence="1">
    <location>
        <begin position="20"/>
        <end position="30"/>
    </location>
</feature>
<name>A0ABN1VTH4_9PSEU</name>
<dbReference type="Proteomes" id="UP001500467">
    <property type="component" value="Unassembled WGS sequence"/>
</dbReference>
<protein>
    <recommendedName>
        <fullName evidence="4">MT0933-like antitoxin protein</fullName>
    </recommendedName>
</protein>
<organism evidence="2 3">
    <name type="scientific">Prauserella alba</name>
    <dbReference type="NCBI Taxonomy" id="176898"/>
    <lineage>
        <taxon>Bacteria</taxon>
        <taxon>Bacillati</taxon>
        <taxon>Actinomycetota</taxon>
        <taxon>Actinomycetes</taxon>
        <taxon>Pseudonocardiales</taxon>
        <taxon>Pseudonocardiaceae</taxon>
        <taxon>Prauserella</taxon>
    </lineage>
</organism>
<comment type="caution">
    <text evidence="2">The sequence shown here is derived from an EMBL/GenBank/DDBJ whole genome shotgun (WGS) entry which is preliminary data.</text>
</comment>
<feature type="compositionally biased region" description="Basic and acidic residues" evidence="1">
    <location>
        <begin position="36"/>
        <end position="45"/>
    </location>
</feature>
<keyword evidence="3" id="KW-1185">Reference proteome</keyword>
<gene>
    <name evidence="2" type="ORF">GCM10009675_47610</name>
</gene>
<evidence type="ECO:0000313" key="3">
    <source>
        <dbReference type="Proteomes" id="UP001500467"/>
    </source>
</evidence>
<evidence type="ECO:0000256" key="1">
    <source>
        <dbReference type="SAM" id="MobiDB-lite"/>
    </source>
</evidence>